<evidence type="ECO:0000313" key="2">
    <source>
        <dbReference type="Proteomes" id="UP001165083"/>
    </source>
</evidence>
<proteinExistence type="predicted"/>
<organism evidence="1 2">
    <name type="scientific">Phytophthora lilii</name>
    <dbReference type="NCBI Taxonomy" id="2077276"/>
    <lineage>
        <taxon>Eukaryota</taxon>
        <taxon>Sar</taxon>
        <taxon>Stramenopiles</taxon>
        <taxon>Oomycota</taxon>
        <taxon>Peronosporomycetes</taxon>
        <taxon>Peronosporales</taxon>
        <taxon>Peronosporaceae</taxon>
        <taxon>Phytophthora</taxon>
    </lineage>
</organism>
<name>A0A9W6U8B0_9STRA</name>
<dbReference type="OrthoDB" id="145303at2759"/>
<reference evidence="1" key="1">
    <citation type="submission" date="2023-04" db="EMBL/GenBank/DDBJ databases">
        <title>Phytophthora lilii NBRC 32176.</title>
        <authorList>
            <person name="Ichikawa N."/>
            <person name="Sato H."/>
            <person name="Tonouchi N."/>
        </authorList>
    </citation>
    <scope>NUCLEOTIDE SEQUENCE</scope>
    <source>
        <strain evidence="1">NBRC 32176</strain>
    </source>
</reference>
<dbReference type="AlphaFoldDB" id="A0A9W6U8B0"/>
<dbReference type="EMBL" id="BSXW01000647">
    <property type="protein sequence ID" value="GMF27137.1"/>
    <property type="molecule type" value="Genomic_DNA"/>
</dbReference>
<evidence type="ECO:0000313" key="1">
    <source>
        <dbReference type="EMBL" id="GMF27137.1"/>
    </source>
</evidence>
<gene>
    <name evidence="1" type="ORF">Plil01_001133200</name>
</gene>
<protein>
    <submittedName>
        <fullName evidence="1">Unnamed protein product</fullName>
    </submittedName>
</protein>
<accession>A0A9W6U8B0</accession>
<keyword evidence="2" id="KW-1185">Reference proteome</keyword>
<dbReference type="Proteomes" id="UP001165083">
    <property type="component" value="Unassembled WGS sequence"/>
</dbReference>
<sequence length="166" mass="19628">MNSIEYDGLKRLKIPITKWGDNFRVRVDKPFSRKTFVSKVSLPKNLELIAKTYKISPKRLKRELEYEYRPERRYNFTQKSVLEAHEFGGYSQDELYQKIKDFLESQTKAIKVNIQLGYKLIDRTNGLERIYYPSSNTTIWDLPIAINSKADVEQKVMSHNESYGLH</sequence>
<comment type="caution">
    <text evidence="1">The sequence shown here is derived from an EMBL/GenBank/DDBJ whole genome shotgun (WGS) entry which is preliminary data.</text>
</comment>